<name>A0A448X4P9_9PLAT</name>
<keyword evidence="2" id="KW-1185">Reference proteome</keyword>
<dbReference type="AlphaFoldDB" id="A0A448X4P9"/>
<evidence type="ECO:0000313" key="1">
    <source>
        <dbReference type="EMBL" id="VEL27976.1"/>
    </source>
</evidence>
<accession>A0A448X4P9</accession>
<gene>
    <name evidence="1" type="ORF">PXEA_LOCUS21416</name>
</gene>
<dbReference type="Proteomes" id="UP000784294">
    <property type="component" value="Unassembled WGS sequence"/>
</dbReference>
<dbReference type="EMBL" id="CAAALY010091445">
    <property type="protein sequence ID" value="VEL27976.1"/>
    <property type="molecule type" value="Genomic_DNA"/>
</dbReference>
<proteinExistence type="predicted"/>
<sequence length="100" mass="11106">MAIMRLVFESIPPPLSHHKTATKAIPLCRRYQTSATIRADACDNRLTFIASIAFVLKTGPRSGGTTKSHSPLLTRKKIIVYSLRRNWLLLWMSVGGLAAN</sequence>
<comment type="caution">
    <text evidence="1">The sequence shown here is derived from an EMBL/GenBank/DDBJ whole genome shotgun (WGS) entry which is preliminary data.</text>
</comment>
<organism evidence="1 2">
    <name type="scientific">Protopolystoma xenopodis</name>
    <dbReference type="NCBI Taxonomy" id="117903"/>
    <lineage>
        <taxon>Eukaryota</taxon>
        <taxon>Metazoa</taxon>
        <taxon>Spiralia</taxon>
        <taxon>Lophotrochozoa</taxon>
        <taxon>Platyhelminthes</taxon>
        <taxon>Monogenea</taxon>
        <taxon>Polyopisthocotylea</taxon>
        <taxon>Polystomatidea</taxon>
        <taxon>Polystomatidae</taxon>
        <taxon>Protopolystoma</taxon>
    </lineage>
</organism>
<feature type="non-terminal residue" evidence="1">
    <location>
        <position position="100"/>
    </location>
</feature>
<reference evidence="1" key="1">
    <citation type="submission" date="2018-11" db="EMBL/GenBank/DDBJ databases">
        <authorList>
            <consortium name="Pathogen Informatics"/>
        </authorList>
    </citation>
    <scope>NUCLEOTIDE SEQUENCE</scope>
</reference>
<protein>
    <submittedName>
        <fullName evidence="1">Uncharacterized protein</fullName>
    </submittedName>
</protein>
<evidence type="ECO:0000313" key="2">
    <source>
        <dbReference type="Proteomes" id="UP000784294"/>
    </source>
</evidence>